<dbReference type="PaxDb" id="880073-Calab_1546"/>
<name>H1XQM0_CALAY</name>
<organism evidence="9 10">
    <name type="scientific">Caldithrix abyssi DSM 13497</name>
    <dbReference type="NCBI Taxonomy" id="880073"/>
    <lineage>
        <taxon>Bacteria</taxon>
        <taxon>Pseudomonadati</taxon>
        <taxon>Calditrichota</taxon>
        <taxon>Calditrichia</taxon>
        <taxon>Calditrichales</taxon>
        <taxon>Calditrichaceae</taxon>
        <taxon>Caldithrix</taxon>
    </lineage>
</organism>
<keyword evidence="10" id="KW-1185">Reference proteome</keyword>
<evidence type="ECO:0000256" key="1">
    <source>
        <dbReference type="ARBA" id="ARBA00001917"/>
    </source>
</evidence>
<protein>
    <submittedName>
        <fullName evidence="8">Dihydroorotate dehydrogenase (Fumarate)</fullName>
    </submittedName>
    <submittedName>
        <fullName evidence="9">Dihydroorotate oxidase</fullName>
    </submittedName>
</protein>
<dbReference type="InterPro" id="IPR005720">
    <property type="entry name" value="Dihydroorotate_DH_cat"/>
</dbReference>
<dbReference type="RefSeq" id="WP_006928236.1">
    <property type="nucleotide sequence ID" value="NZ_CM001402.1"/>
</dbReference>
<dbReference type="Gene3D" id="3.20.20.70">
    <property type="entry name" value="Aldolase class I"/>
    <property type="match status" value="1"/>
</dbReference>
<feature type="domain" description="Dihydroorotate dehydrogenase catalytic" evidence="7">
    <location>
        <begin position="84"/>
        <end position="288"/>
    </location>
</feature>
<gene>
    <name evidence="8" type="ORF">Cabys_261</name>
    <name evidence="9" type="ORF">Calab_1546</name>
</gene>
<dbReference type="PIRSF" id="PIRSF000164">
    <property type="entry name" value="DHO_oxidase"/>
    <property type="match status" value="1"/>
</dbReference>
<reference evidence="8 11" key="2">
    <citation type="submission" date="2016-11" db="EMBL/GenBank/DDBJ databases">
        <title>Genomic analysis of Caldithrix abyssi and proposal of a novel bacterial phylum Caldithrichaeota.</title>
        <authorList>
            <person name="Kublanov I."/>
            <person name="Sigalova O."/>
            <person name="Gavrilov S."/>
            <person name="Lebedinsky A."/>
            <person name="Ivanova N."/>
            <person name="Daum C."/>
            <person name="Reddy T."/>
            <person name="Klenk H.P."/>
            <person name="Goker M."/>
            <person name="Reva O."/>
            <person name="Miroshnichenko M."/>
            <person name="Kyprides N."/>
            <person name="Woyke T."/>
            <person name="Gelfand M."/>
        </authorList>
    </citation>
    <scope>NUCLEOTIDE SEQUENCE [LARGE SCALE GENOMIC DNA]</scope>
    <source>
        <strain evidence="8 11">LF13</strain>
    </source>
</reference>
<dbReference type="SUPFAM" id="SSF51395">
    <property type="entry name" value="FMN-linked oxidoreductases"/>
    <property type="match status" value="1"/>
</dbReference>
<dbReference type="InterPro" id="IPR050074">
    <property type="entry name" value="DHO_dehydrogenase"/>
</dbReference>
<dbReference type="GO" id="GO:0006207">
    <property type="term" value="P:'de novo' pyrimidine nucleobase biosynthetic process"/>
    <property type="evidence" value="ECO:0007669"/>
    <property type="project" value="TreeGrafter"/>
</dbReference>
<evidence type="ECO:0000313" key="9">
    <source>
        <dbReference type="EMBL" id="EHO41166.1"/>
    </source>
</evidence>
<dbReference type="KEGG" id="caby:Cabys_261"/>
<comment type="pathway">
    <text evidence="2">Pyrimidine metabolism; UMP biosynthesis via de novo pathway.</text>
</comment>
<keyword evidence="3" id="KW-0285">Flavoprotein</keyword>
<evidence type="ECO:0000256" key="2">
    <source>
        <dbReference type="ARBA" id="ARBA00004725"/>
    </source>
</evidence>
<dbReference type="GO" id="GO:0044205">
    <property type="term" value="P:'de novo' UMP biosynthetic process"/>
    <property type="evidence" value="ECO:0007669"/>
    <property type="project" value="UniProtKB-UniPathway"/>
</dbReference>
<evidence type="ECO:0000256" key="6">
    <source>
        <dbReference type="ARBA" id="ARBA00023002"/>
    </source>
</evidence>
<evidence type="ECO:0000256" key="4">
    <source>
        <dbReference type="ARBA" id="ARBA00022643"/>
    </source>
</evidence>
<proteinExistence type="predicted"/>
<dbReference type="GO" id="GO:0004152">
    <property type="term" value="F:dihydroorotate dehydrogenase activity"/>
    <property type="evidence" value="ECO:0007669"/>
    <property type="project" value="InterPro"/>
</dbReference>
<dbReference type="InterPro" id="IPR013785">
    <property type="entry name" value="Aldolase_TIM"/>
</dbReference>
<dbReference type="GO" id="GO:0005737">
    <property type="term" value="C:cytoplasm"/>
    <property type="evidence" value="ECO:0007669"/>
    <property type="project" value="InterPro"/>
</dbReference>
<dbReference type="CDD" id="cd04739">
    <property type="entry name" value="DHOD_like"/>
    <property type="match status" value="1"/>
</dbReference>
<comment type="cofactor">
    <cofactor evidence="1">
        <name>FMN</name>
        <dbReference type="ChEBI" id="CHEBI:58210"/>
    </cofactor>
</comment>
<evidence type="ECO:0000256" key="5">
    <source>
        <dbReference type="ARBA" id="ARBA00022975"/>
    </source>
</evidence>
<keyword evidence="5" id="KW-0665">Pyrimidine biosynthesis</keyword>
<dbReference type="UniPathway" id="UPA00070"/>
<sequence length="330" mass="36681">MDLKTKYLGLELKNPVVPSASPLSANVDTVKKMEDSGAAAVVMYSLFEEQIVHEQKELDTFLAQGSESFAEALSYFPEPDEFHNVHAEEYLEQIRKLKEAVDIPIIGSLNGVSAGGWMDYAKKIEEAGADALELNIYYIPTDPNMTSEQVEQMYIDDVKKVKETVNIPVAVKVGPFFTAFANMAKRLTDAGADGLVIFNRFYQPDIDIEALDVVHDLEFSTSYELRLPLRWLAILYGQVNASLAATTGIHTANDVLKAVMAGADVTMMASVLFQKGIKHIARVLGDIKYWMEAHEYESIEQMKGSMSVKSLAEPAAYMRANYMKTLQSII</sequence>
<dbReference type="Pfam" id="PF01180">
    <property type="entry name" value="DHO_dh"/>
    <property type="match status" value="1"/>
</dbReference>
<accession>H1XQM0</accession>
<dbReference type="InterPro" id="IPR012135">
    <property type="entry name" value="Dihydroorotate_DH_1_2"/>
</dbReference>
<dbReference type="NCBIfam" id="NF005741">
    <property type="entry name" value="PRK07565.1"/>
    <property type="match status" value="1"/>
</dbReference>
<evidence type="ECO:0000313" key="10">
    <source>
        <dbReference type="Proteomes" id="UP000004671"/>
    </source>
</evidence>
<evidence type="ECO:0000313" key="11">
    <source>
        <dbReference type="Proteomes" id="UP000183868"/>
    </source>
</evidence>
<keyword evidence="6" id="KW-0560">Oxidoreductase</keyword>
<dbReference type="OrthoDB" id="9794954at2"/>
<evidence type="ECO:0000313" key="8">
    <source>
        <dbReference type="EMBL" id="APF17012.1"/>
    </source>
</evidence>
<evidence type="ECO:0000256" key="3">
    <source>
        <dbReference type="ARBA" id="ARBA00022630"/>
    </source>
</evidence>
<dbReference type="STRING" id="880073.Cabys_261"/>
<dbReference type="InParanoid" id="H1XQM0"/>
<dbReference type="PANTHER" id="PTHR48109:SF3">
    <property type="entry name" value="SLL0744 PROTEIN"/>
    <property type="match status" value="1"/>
</dbReference>
<dbReference type="Proteomes" id="UP000183868">
    <property type="component" value="Chromosome"/>
</dbReference>
<evidence type="ECO:0000259" key="7">
    <source>
        <dbReference type="Pfam" id="PF01180"/>
    </source>
</evidence>
<dbReference type="eggNOG" id="COG0167">
    <property type="taxonomic scope" value="Bacteria"/>
</dbReference>
<dbReference type="Proteomes" id="UP000004671">
    <property type="component" value="Chromosome"/>
</dbReference>
<dbReference type="EMBL" id="CM001402">
    <property type="protein sequence ID" value="EHO41166.1"/>
    <property type="molecule type" value="Genomic_DNA"/>
</dbReference>
<dbReference type="PANTHER" id="PTHR48109">
    <property type="entry name" value="DIHYDROOROTATE DEHYDROGENASE (QUINONE), MITOCHONDRIAL-RELATED"/>
    <property type="match status" value="1"/>
</dbReference>
<dbReference type="HOGENOM" id="CLU_042042_4_0_0"/>
<keyword evidence="4" id="KW-0288">FMN</keyword>
<reference evidence="9 10" key="1">
    <citation type="submission" date="2011-09" db="EMBL/GenBank/DDBJ databases">
        <title>The permanent draft genome of Caldithrix abyssi DSM 13497.</title>
        <authorList>
            <consortium name="US DOE Joint Genome Institute (JGI-PGF)"/>
            <person name="Lucas S."/>
            <person name="Han J."/>
            <person name="Lapidus A."/>
            <person name="Bruce D."/>
            <person name="Goodwin L."/>
            <person name="Pitluck S."/>
            <person name="Peters L."/>
            <person name="Kyrpides N."/>
            <person name="Mavromatis K."/>
            <person name="Ivanova N."/>
            <person name="Mikhailova N."/>
            <person name="Chertkov O."/>
            <person name="Detter J.C."/>
            <person name="Tapia R."/>
            <person name="Han C."/>
            <person name="Land M."/>
            <person name="Hauser L."/>
            <person name="Markowitz V."/>
            <person name="Cheng J.-F."/>
            <person name="Hugenholtz P."/>
            <person name="Woyke T."/>
            <person name="Wu D."/>
            <person name="Spring S."/>
            <person name="Brambilla E."/>
            <person name="Klenk H.-P."/>
            <person name="Eisen J.A."/>
        </authorList>
    </citation>
    <scope>NUCLEOTIDE SEQUENCE [LARGE SCALE GENOMIC DNA]</scope>
    <source>
        <strain evidence="9 10">DSM 13497</strain>
    </source>
</reference>
<dbReference type="EMBL" id="CP018099">
    <property type="protein sequence ID" value="APF17012.1"/>
    <property type="molecule type" value="Genomic_DNA"/>
</dbReference>
<dbReference type="AlphaFoldDB" id="H1XQM0"/>